<reference evidence="12 13" key="1">
    <citation type="submission" date="2017-11" db="EMBL/GenBank/DDBJ databases">
        <title>De novo assembly and phasing of dikaryotic genomes from two isolates of Puccinia coronata f. sp. avenae, the causal agent of oat crown rust.</title>
        <authorList>
            <person name="Miller M.E."/>
            <person name="Zhang Y."/>
            <person name="Omidvar V."/>
            <person name="Sperschneider J."/>
            <person name="Schwessinger B."/>
            <person name="Raley C."/>
            <person name="Palmer J.M."/>
            <person name="Garnica D."/>
            <person name="Upadhyaya N."/>
            <person name="Rathjen J."/>
            <person name="Taylor J.M."/>
            <person name="Park R.F."/>
            <person name="Dodds P.N."/>
            <person name="Hirsch C.D."/>
            <person name="Kianian S.F."/>
            <person name="Figueroa M."/>
        </authorList>
    </citation>
    <scope>NUCLEOTIDE SEQUENCE [LARGE SCALE GENOMIC DNA]</scope>
    <source>
        <strain evidence="12">12SD80</strain>
    </source>
</reference>
<organism evidence="12 13">
    <name type="scientific">Puccinia coronata f. sp. avenae</name>
    <dbReference type="NCBI Taxonomy" id="200324"/>
    <lineage>
        <taxon>Eukaryota</taxon>
        <taxon>Fungi</taxon>
        <taxon>Dikarya</taxon>
        <taxon>Basidiomycota</taxon>
        <taxon>Pucciniomycotina</taxon>
        <taxon>Pucciniomycetes</taxon>
        <taxon>Pucciniales</taxon>
        <taxon>Pucciniaceae</taxon>
        <taxon>Puccinia</taxon>
    </lineage>
</organism>
<dbReference type="GO" id="GO:0004190">
    <property type="term" value="F:aspartic-type endopeptidase activity"/>
    <property type="evidence" value="ECO:0007669"/>
    <property type="project" value="UniProtKB-KW"/>
</dbReference>
<evidence type="ECO:0000256" key="10">
    <source>
        <dbReference type="SAM" id="MobiDB-lite"/>
    </source>
</evidence>
<feature type="region of interest" description="Disordered" evidence="10">
    <location>
        <begin position="359"/>
        <end position="384"/>
    </location>
</feature>
<dbReference type="GO" id="GO:0004519">
    <property type="term" value="F:endonuclease activity"/>
    <property type="evidence" value="ECO:0007669"/>
    <property type="project" value="UniProtKB-KW"/>
</dbReference>
<evidence type="ECO:0000256" key="7">
    <source>
        <dbReference type="ARBA" id="ARBA00022759"/>
    </source>
</evidence>
<dbReference type="PROSITE" id="PS50878">
    <property type="entry name" value="RT_POL"/>
    <property type="match status" value="1"/>
</dbReference>
<keyword evidence="2" id="KW-0645">Protease</keyword>
<keyword evidence="6" id="KW-0064">Aspartyl protease</keyword>
<accession>A0A2N5VAA5</accession>
<dbReference type="Gene3D" id="3.10.10.10">
    <property type="entry name" value="HIV Type 1 Reverse Transcriptase, subunit A, domain 1"/>
    <property type="match status" value="1"/>
</dbReference>
<feature type="compositionally biased region" description="Polar residues" evidence="10">
    <location>
        <begin position="71"/>
        <end position="80"/>
    </location>
</feature>
<evidence type="ECO:0000256" key="4">
    <source>
        <dbReference type="ARBA" id="ARBA00022695"/>
    </source>
</evidence>
<dbReference type="InterPro" id="IPR021109">
    <property type="entry name" value="Peptidase_aspartic_dom_sf"/>
</dbReference>
<gene>
    <name evidence="12" type="ORF">PCASD_08105</name>
</gene>
<proteinExistence type="predicted"/>
<feature type="compositionally biased region" description="Polar residues" evidence="10">
    <location>
        <begin position="368"/>
        <end position="382"/>
    </location>
</feature>
<feature type="region of interest" description="Disordered" evidence="10">
    <location>
        <begin position="32"/>
        <end position="114"/>
    </location>
</feature>
<evidence type="ECO:0000256" key="2">
    <source>
        <dbReference type="ARBA" id="ARBA00022670"/>
    </source>
</evidence>
<dbReference type="GO" id="GO:0006508">
    <property type="term" value="P:proteolysis"/>
    <property type="evidence" value="ECO:0007669"/>
    <property type="project" value="UniProtKB-KW"/>
</dbReference>
<dbReference type="CDD" id="cd00303">
    <property type="entry name" value="retropepsin_like"/>
    <property type="match status" value="1"/>
</dbReference>
<dbReference type="Gene3D" id="2.40.70.10">
    <property type="entry name" value="Acid Proteases"/>
    <property type="match status" value="1"/>
</dbReference>
<evidence type="ECO:0000313" key="12">
    <source>
        <dbReference type="EMBL" id="PLW46922.1"/>
    </source>
</evidence>
<evidence type="ECO:0000256" key="1">
    <source>
        <dbReference type="ARBA" id="ARBA00012493"/>
    </source>
</evidence>
<dbReference type="EMBL" id="PGCI01000035">
    <property type="protein sequence ID" value="PLW46922.1"/>
    <property type="molecule type" value="Genomic_DNA"/>
</dbReference>
<dbReference type="Gene3D" id="3.30.70.270">
    <property type="match status" value="2"/>
</dbReference>
<name>A0A2N5VAA5_9BASI</name>
<keyword evidence="4" id="KW-0548">Nucleotidyltransferase</keyword>
<evidence type="ECO:0000256" key="8">
    <source>
        <dbReference type="ARBA" id="ARBA00022801"/>
    </source>
</evidence>
<dbReference type="PANTHER" id="PTHR33064:SF37">
    <property type="entry name" value="RIBONUCLEASE H"/>
    <property type="match status" value="1"/>
</dbReference>
<dbReference type="InterPro" id="IPR041373">
    <property type="entry name" value="RT_RNaseH"/>
</dbReference>
<dbReference type="Pfam" id="PF00078">
    <property type="entry name" value="RVT_1"/>
    <property type="match status" value="1"/>
</dbReference>
<feature type="compositionally biased region" description="Pro residues" evidence="10">
    <location>
        <begin position="58"/>
        <end position="69"/>
    </location>
</feature>
<evidence type="ECO:0000256" key="9">
    <source>
        <dbReference type="ARBA" id="ARBA00022918"/>
    </source>
</evidence>
<dbReference type="InterPro" id="IPR051320">
    <property type="entry name" value="Viral_Replic_Matur_Polypro"/>
</dbReference>
<feature type="compositionally biased region" description="Low complexity" evidence="10">
    <location>
        <begin position="86"/>
        <end position="101"/>
    </location>
</feature>
<dbReference type="Proteomes" id="UP000235392">
    <property type="component" value="Unassembled WGS sequence"/>
</dbReference>
<evidence type="ECO:0000256" key="5">
    <source>
        <dbReference type="ARBA" id="ARBA00022722"/>
    </source>
</evidence>
<keyword evidence="8" id="KW-0378">Hydrolase</keyword>
<dbReference type="CDD" id="cd01647">
    <property type="entry name" value="RT_LTR"/>
    <property type="match status" value="1"/>
</dbReference>
<dbReference type="SUPFAM" id="SSF50630">
    <property type="entry name" value="Acid proteases"/>
    <property type="match status" value="1"/>
</dbReference>
<dbReference type="Pfam" id="PF13650">
    <property type="entry name" value="Asp_protease_2"/>
    <property type="match status" value="1"/>
</dbReference>
<dbReference type="InterPro" id="IPR043502">
    <property type="entry name" value="DNA/RNA_pol_sf"/>
</dbReference>
<dbReference type="AlphaFoldDB" id="A0A2N5VAA5"/>
<dbReference type="EC" id="2.7.7.49" evidence="1"/>
<evidence type="ECO:0000313" key="13">
    <source>
        <dbReference type="Proteomes" id="UP000235392"/>
    </source>
</evidence>
<feature type="domain" description="Reverse transcriptase" evidence="11">
    <location>
        <begin position="731"/>
        <end position="912"/>
    </location>
</feature>
<dbReference type="CDD" id="cd09274">
    <property type="entry name" value="RNase_HI_RT_Ty3"/>
    <property type="match status" value="1"/>
</dbReference>
<comment type="caution">
    <text evidence="12">The sequence shown here is derived from an EMBL/GenBank/DDBJ whole genome shotgun (WGS) entry which is preliminary data.</text>
</comment>
<keyword evidence="5" id="KW-0540">Nuclease</keyword>
<evidence type="ECO:0000259" key="11">
    <source>
        <dbReference type="PROSITE" id="PS50878"/>
    </source>
</evidence>
<dbReference type="Pfam" id="PF17917">
    <property type="entry name" value="RT_RNaseH"/>
    <property type="match status" value="1"/>
</dbReference>
<dbReference type="InterPro" id="IPR043128">
    <property type="entry name" value="Rev_trsase/Diguanyl_cyclase"/>
</dbReference>
<dbReference type="GO" id="GO:0003964">
    <property type="term" value="F:RNA-directed DNA polymerase activity"/>
    <property type="evidence" value="ECO:0007669"/>
    <property type="project" value="UniProtKB-KW"/>
</dbReference>
<dbReference type="PANTHER" id="PTHR33064">
    <property type="entry name" value="POL PROTEIN"/>
    <property type="match status" value="1"/>
</dbReference>
<evidence type="ECO:0000256" key="6">
    <source>
        <dbReference type="ARBA" id="ARBA00022750"/>
    </source>
</evidence>
<keyword evidence="3" id="KW-0808">Transferase</keyword>
<evidence type="ECO:0000256" key="3">
    <source>
        <dbReference type="ARBA" id="ARBA00022679"/>
    </source>
</evidence>
<keyword evidence="7" id="KW-0255">Endonuclease</keyword>
<keyword evidence="9" id="KW-0695">RNA-directed DNA polymerase</keyword>
<protein>
    <recommendedName>
        <fullName evidence="1">RNA-directed DNA polymerase</fullName>
        <ecNumber evidence="1">2.7.7.49</ecNumber>
    </recommendedName>
</protein>
<dbReference type="InterPro" id="IPR000477">
    <property type="entry name" value="RT_dom"/>
</dbReference>
<dbReference type="SUPFAM" id="SSF56672">
    <property type="entry name" value="DNA/RNA polymerases"/>
    <property type="match status" value="1"/>
</dbReference>
<sequence>MSTRRTNPGINVPITNPEAILRASRAEQRCVQRIAARQAAEAEAWEAARRPLPRSPIGSPPREPSPSPPSNMQDPNSAANANLGIPSTTPAGSTSASRTPSVDPPGRTTHTDTAEAAATREAIRVMIATQKASIVQGQADREASALRMSRIEEAILLLSMKTEPTPPPPAHVPSGRVDLRKFKTTDGPIFSGPFHAIEPFLNWVKALEIFFLTKGIFHDTDKVAIVGSLIRETNTLAFYASKADILGTLTWLKFKNLIFGFALPPLWRTTLKLKLRELHMSETEPFLTYSTRGRTLMSLYNFDTSSLMSEWDLAKAVSLGLPAELKVLVDNFGELLKVPFDYNDFEQRVALFYKGLPKKTAQRPRQPPSASSTVGKPANQPTSKEETIWRIHAYLDSQGRCHFCKKTCGYPAGTCPGPLDRSYIEIPASFSPPPKPSDYKAPKACGGPPPTGAGKPTHPPAELDQALVAALAALDEELRLQSDDRYVAPRNVSRLIIQLVVNGESLRGLIDTGSEINLISEEARNRAGLPRSDLQQPLRISLALHTEPSGPIYLRHQTIASFSNPESVLRFPDVPLKLGPVKGPYDMILGTPFLCQFPLSISVPHHSLQCDKSGLAVYDYRLTPRPTCNVHHVATEANSTPSSKPPRVHSEQQVLHEYSDLFPVDIPAVSDKAEAAGVFTDGTFPKKLQNESSRVRHKIVLTDPDAVFKEKQYPYPQKHLVAWRTLLDQHVEAGRLRRSSSQYASPSLIIPKKDPTALPRWVCDYRTLNSLTVRDRSPLPNVDELIRLVASGKVFSILDQTNAFFQTRMREADIPLTAVKTPWGLYEWRVMPMGLTNSLATHQARLEEALGELLNDFCVVYLDDIVVFSDSFDAHEKHIRQVLDRLCAANLYCSPKKTQLFRHKIKFLGHWVSAEGVRADSDKVDQILNWPSPQSPKGVKKFLRTVQWMKKFIWGLQKYVGTLTPLTSTKLDASKFNWGETEEMAFNNIKQIMTSLPCLKSIDYNLDDPLWLFTDASGSGLGAALFQGKDWKGASPIAYELHLMTPAERNYPVHKQELLALVHALQKWKMLLLGMKINVMSDHHSLTYLLKQRNLSRRQARWTELLADFDLQFQYIKGGITLLQTPSPASSTPRKRPR</sequence>